<feature type="signal peptide" evidence="1">
    <location>
        <begin position="1"/>
        <end position="25"/>
    </location>
</feature>
<proteinExistence type="predicted"/>
<organism evidence="2">
    <name type="scientific">Anopheles darlingi</name>
    <name type="common">Mosquito</name>
    <dbReference type="NCBI Taxonomy" id="43151"/>
    <lineage>
        <taxon>Eukaryota</taxon>
        <taxon>Metazoa</taxon>
        <taxon>Ecdysozoa</taxon>
        <taxon>Arthropoda</taxon>
        <taxon>Hexapoda</taxon>
        <taxon>Insecta</taxon>
        <taxon>Pterygota</taxon>
        <taxon>Neoptera</taxon>
        <taxon>Endopterygota</taxon>
        <taxon>Diptera</taxon>
        <taxon>Nematocera</taxon>
        <taxon>Culicoidea</taxon>
        <taxon>Culicidae</taxon>
        <taxon>Anophelinae</taxon>
        <taxon>Anopheles</taxon>
    </lineage>
</organism>
<evidence type="ECO:0000256" key="1">
    <source>
        <dbReference type="SAM" id="SignalP"/>
    </source>
</evidence>
<reference evidence="2" key="1">
    <citation type="submission" date="2018-01" db="EMBL/GenBank/DDBJ databases">
        <title>An insight into the sialome of Amazonian anophelines.</title>
        <authorList>
            <person name="Ribeiro J.M."/>
            <person name="Scarpassa V."/>
            <person name="Calvo E."/>
        </authorList>
    </citation>
    <scope>NUCLEOTIDE SEQUENCE</scope>
</reference>
<evidence type="ECO:0000313" key="2">
    <source>
        <dbReference type="EMBL" id="MBW75220.1"/>
    </source>
</evidence>
<accession>A0A2M4DC97</accession>
<protein>
    <submittedName>
        <fullName evidence="2">Putative secreted protein</fullName>
    </submittedName>
</protein>
<keyword evidence="1" id="KW-0732">Signal</keyword>
<feature type="chain" id="PRO_5014837634" evidence="1">
    <location>
        <begin position="26"/>
        <end position="73"/>
    </location>
</feature>
<dbReference type="AlphaFoldDB" id="A0A2M4DC97"/>
<sequence>MKLLITPHVVWLVGWLVACRRRANSSSTFGDRWFCGQGKGRPRRVKVIITTPGRTNVLVLAIPKVSHENRTEG</sequence>
<dbReference type="PROSITE" id="PS51257">
    <property type="entry name" value="PROKAR_LIPOPROTEIN"/>
    <property type="match status" value="1"/>
</dbReference>
<name>A0A2M4DC97_ANODA</name>
<dbReference type="EMBL" id="GGFL01011042">
    <property type="protein sequence ID" value="MBW75220.1"/>
    <property type="molecule type" value="Transcribed_RNA"/>
</dbReference>